<protein>
    <submittedName>
        <fullName evidence="1">33417_t:CDS:1</fullName>
    </submittedName>
</protein>
<gene>
    <name evidence="1" type="ORF">GMARGA_LOCUS37110</name>
</gene>
<feature type="non-terminal residue" evidence="1">
    <location>
        <position position="69"/>
    </location>
</feature>
<evidence type="ECO:0000313" key="1">
    <source>
        <dbReference type="EMBL" id="CAG8844446.1"/>
    </source>
</evidence>
<organism evidence="1 2">
    <name type="scientific">Gigaspora margarita</name>
    <dbReference type="NCBI Taxonomy" id="4874"/>
    <lineage>
        <taxon>Eukaryota</taxon>
        <taxon>Fungi</taxon>
        <taxon>Fungi incertae sedis</taxon>
        <taxon>Mucoromycota</taxon>
        <taxon>Glomeromycotina</taxon>
        <taxon>Glomeromycetes</taxon>
        <taxon>Diversisporales</taxon>
        <taxon>Gigasporaceae</taxon>
        <taxon>Gigaspora</taxon>
    </lineage>
</organism>
<dbReference type="EMBL" id="CAJVQB010076010">
    <property type="protein sequence ID" value="CAG8844446.1"/>
    <property type="molecule type" value="Genomic_DNA"/>
</dbReference>
<reference evidence="1 2" key="1">
    <citation type="submission" date="2021-06" db="EMBL/GenBank/DDBJ databases">
        <authorList>
            <person name="Kallberg Y."/>
            <person name="Tangrot J."/>
            <person name="Rosling A."/>
        </authorList>
    </citation>
    <scope>NUCLEOTIDE SEQUENCE [LARGE SCALE GENOMIC DNA]</scope>
    <source>
        <strain evidence="1 2">120-4 pot B 10/14</strain>
    </source>
</reference>
<keyword evidence="2" id="KW-1185">Reference proteome</keyword>
<name>A0ABN7X1I7_GIGMA</name>
<sequence length="69" mass="8219">MPKTSKIHYEEILIQDFIKFFEEDSNYDLEIKVGEEPNVKIFRGRSQIFIARSSYLNLHLLENGLKKIM</sequence>
<dbReference type="Proteomes" id="UP000789901">
    <property type="component" value="Unassembled WGS sequence"/>
</dbReference>
<proteinExistence type="predicted"/>
<comment type="caution">
    <text evidence="1">The sequence shown here is derived from an EMBL/GenBank/DDBJ whole genome shotgun (WGS) entry which is preliminary data.</text>
</comment>
<accession>A0ABN7X1I7</accession>
<evidence type="ECO:0000313" key="2">
    <source>
        <dbReference type="Proteomes" id="UP000789901"/>
    </source>
</evidence>